<dbReference type="Pfam" id="PF03466">
    <property type="entry name" value="LysR_substrate"/>
    <property type="match status" value="1"/>
</dbReference>
<evidence type="ECO:0000259" key="5">
    <source>
        <dbReference type="PROSITE" id="PS50931"/>
    </source>
</evidence>
<dbReference type="InterPro" id="IPR005119">
    <property type="entry name" value="LysR_subst-bd"/>
</dbReference>
<accession>F2R8V9</accession>
<dbReference type="Pfam" id="PF00126">
    <property type="entry name" value="HTH_1"/>
    <property type="match status" value="1"/>
</dbReference>
<dbReference type="Proteomes" id="UP000006854">
    <property type="component" value="Chromosome"/>
</dbReference>
<dbReference type="SUPFAM" id="SSF53850">
    <property type="entry name" value="Periplasmic binding protein-like II"/>
    <property type="match status" value="1"/>
</dbReference>
<dbReference type="KEGG" id="sve:SVEN_3133"/>
<evidence type="ECO:0000256" key="3">
    <source>
        <dbReference type="ARBA" id="ARBA00023125"/>
    </source>
</evidence>
<organism evidence="6 7">
    <name type="scientific">Streptomyces venezuelae (strain ATCC 10712 / CBS 650.69 / DSM 40230 / JCM 4526 / NBRC 13096 / PD 04745)</name>
    <dbReference type="NCBI Taxonomy" id="953739"/>
    <lineage>
        <taxon>Bacteria</taxon>
        <taxon>Bacillati</taxon>
        <taxon>Actinomycetota</taxon>
        <taxon>Actinomycetes</taxon>
        <taxon>Kitasatosporales</taxon>
        <taxon>Streptomycetaceae</taxon>
        <taxon>Streptomyces</taxon>
    </lineage>
</organism>
<evidence type="ECO:0000313" key="7">
    <source>
        <dbReference type="Proteomes" id="UP000006854"/>
    </source>
</evidence>
<dbReference type="GeneID" id="51863697"/>
<dbReference type="PATRIC" id="fig|953739.5.peg.5325"/>
<dbReference type="EMBL" id="FR845719">
    <property type="protein sequence ID" value="CCA56419.1"/>
    <property type="molecule type" value="Genomic_DNA"/>
</dbReference>
<feature type="domain" description="HTH lysR-type" evidence="5">
    <location>
        <begin position="1"/>
        <end position="58"/>
    </location>
</feature>
<evidence type="ECO:0000256" key="2">
    <source>
        <dbReference type="ARBA" id="ARBA00023015"/>
    </source>
</evidence>
<evidence type="ECO:0000256" key="1">
    <source>
        <dbReference type="ARBA" id="ARBA00009437"/>
    </source>
</evidence>
<dbReference type="GO" id="GO:0003677">
    <property type="term" value="F:DNA binding"/>
    <property type="evidence" value="ECO:0007669"/>
    <property type="project" value="UniProtKB-KW"/>
</dbReference>
<dbReference type="GO" id="GO:0032993">
    <property type="term" value="C:protein-DNA complex"/>
    <property type="evidence" value="ECO:0007669"/>
    <property type="project" value="TreeGrafter"/>
</dbReference>
<dbReference type="RefSeq" id="WP_015034335.1">
    <property type="nucleotide sequence ID" value="NC_018750.1"/>
</dbReference>
<dbReference type="OrthoDB" id="79118at2"/>
<dbReference type="FunFam" id="1.10.10.10:FF:000001">
    <property type="entry name" value="LysR family transcriptional regulator"/>
    <property type="match status" value="1"/>
</dbReference>
<keyword evidence="3" id="KW-0238">DNA-binding</keyword>
<dbReference type="Gene3D" id="1.10.10.10">
    <property type="entry name" value="Winged helix-like DNA-binding domain superfamily/Winged helix DNA-binding domain"/>
    <property type="match status" value="1"/>
</dbReference>
<keyword evidence="2" id="KW-0805">Transcription regulation</keyword>
<dbReference type="InterPro" id="IPR036388">
    <property type="entry name" value="WH-like_DNA-bd_sf"/>
</dbReference>
<dbReference type="GO" id="GO:0003700">
    <property type="term" value="F:DNA-binding transcription factor activity"/>
    <property type="evidence" value="ECO:0007669"/>
    <property type="project" value="InterPro"/>
</dbReference>
<comment type="similarity">
    <text evidence="1">Belongs to the LysR transcriptional regulatory family.</text>
</comment>
<protein>
    <submittedName>
        <fullName evidence="6">LysR-family transcriptional regulatory protein</fullName>
    </submittedName>
</protein>
<dbReference type="InterPro" id="IPR036390">
    <property type="entry name" value="WH_DNA-bd_sf"/>
</dbReference>
<dbReference type="STRING" id="953739.SVEN_3133"/>
<sequence length="299" mass="33503">MERREMEIFLTLADELHFGRTADRLHISNALVSQTIKTLERRLGVALFDRTSRRVALTAAGRRFRDDLDPLYQGIREAVDRVMAASGDVTGLLKVGFEGHRAARVVHAASELYRARHPGTRVDVHEVQLFHQRELLRQGQVDVQITLLPIRDPDVTVGPIVSTAPLHLIAAVGHRLADRESVVLDDLAGETWFSPSEEVPDYVVDYYFPRRTPSGRTIRRSNQRCRTFTELITTVATGQVIGGGSGNELHHYYARSDVAFIPITDAPAVSHALMWLTDHEDSRIRAFCEIVSEVAPTIP</sequence>
<dbReference type="eggNOG" id="COG0583">
    <property type="taxonomic scope" value="Bacteria"/>
</dbReference>
<keyword evidence="7" id="KW-1185">Reference proteome</keyword>
<name>F2R8V9_STRVP</name>
<reference evidence="6 7" key="1">
    <citation type="journal article" date="2011" name="BMC Genomics">
        <title>Genome-wide analysis of the role of GlnR in Streptomyces venezuelae provides new insights into global nitrogen regulation in actinomycetes.</title>
        <authorList>
            <person name="Pullan S.T."/>
            <person name="Bibb M.J."/>
            <person name="Merrick M."/>
        </authorList>
    </citation>
    <scope>NUCLEOTIDE SEQUENCE [LARGE SCALE GENOMIC DNA]</scope>
    <source>
        <strain evidence="6">ATCC 10712</strain>
    </source>
</reference>
<keyword evidence="4" id="KW-0804">Transcription</keyword>
<dbReference type="SUPFAM" id="SSF46785">
    <property type="entry name" value="Winged helix' DNA-binding domain"/>
    <property type="match status" value="1"/>
</dbReference>
<dbReference type="HOGENOM" id="CLU_039613_6_4_11"/>
<dbReference type="PANTHER" id="PTHR30346">
    <property type="entry name" value="TRANSCRIPTIONAL DUAL REGULATOR HCAR-RELATED"/>
    <property type="match status" value="1"/>
</dbReference>
<proteinExistence type="inferred from homology"/>
<evidence type="ECO:0000313" key="6">
    <source>
        <dbReference type="EMBL" id="CCA56419.1"/>
    </source>
</evidence>
<dbReference type="InterPro" id="IPR000847">
    <property type="entry name" value="LysR_HTH_N"/>
</dbReference>
<dbReference type="PROSITE" id="PS50931">
    <property type="entry name" value="HTH_LYSR"/>
    <property type="match status" value="1"/>
</dbReference>
<dbReference type="PRINTS" id="PR00039">
    <property type="entry name" value="HTHLYSR"/>
</dbReference>
<gene>
    <name evidence="6" type="ordered locus">SVEN_3133</name>
</gene>
<dbReference type="PANTHER" id="PTHR30346:SF0">
    <property type="entry name" value="HCA OPERON TRANSCRIPTIONAL ACTIVATOR HCAR"/>
    <property type="match status" value="1"/>
</dbReference>
<dbReference type="Gene3D" id="3.40.190.10">
    <property type="entry name" value="Periplasmic binding protein-like II"/>
    <property type="match status" value="2"/>
</dbReference>
<evidence type="ECO:0000256" key="4">
    <source>
        <dbReference type="ARBA" id="ARBA00023163"/>
    </source>
</evidence>
<dbReference type="AlphaFoldDB" id="F2R8V9"/>